<protein>
    <submittedName>
        <fullName evidence="1">Uncharacterized protein</fullName>
    </submittedName>
</protein>
<dbReference type="EMBL" id="BK015452">
    <property type="protein sequence ID" value="DAE07555.1"/>
    <property type="molecule type" value="Genomic_DNA"/>
</dbReference>
<name>A0A8S5PM65_9CAUD</name>
<evidence type="ECO:0000313" key="1">
    <source>
        <dbReference type="EMBL" id="DAE07555.1"/>
    </source>
</evidence>
<sequence>MASIILPITSARQLQQQFKEYDRDYYPYGVYERLIEMFEETYGDDEPYELDVIGLCCDIKELTADDVSDEYYDPDDAYNDDETIIDALTEQASDEGYLLWSGEHEGKPVVYYI</sequence>
<accession>A0A8S5PM65</accession>
<organism evidence="1">
    <name type="scientific">Podoviridae sp. ctnCN2</name>
    <dbReference type="NCBI Taxonomy" id="2825274"/>
    <lineage>
        <taxon>Viruses</taxon>
        <taxon>Duplodnaviria</taxon>
        <taxon>Heunggongvirae</taxon>
        <taxon>Uroviricota</taxon>
        <taxon>Caudoviricetes</taxon>
    </lineage>
</organism>
<proteinExistence type="predicted"/>
<reference evidence="1" key="1">
    <citation type="journal article" date="2021" name="Proc. Natl. Acad. Sci. U.S.A.">
        <title>A Catalog of Tens of Thousands of Viruses from Human Metagenomes Reveals Hidden Associations with Chronic Diseases.</title>
        <authorList>
            <person name="Tisza M.J."/>
            <person name="Buck C.B."/>
        </authorList>
    </citation>
    <scope>NUCLEOTIDE SEQUENCE</scope>
    <source>
        <strain evidence="1">CtnCN2</strain>
    </source>
</reference>